<evidence type="ECO:0000313" key="3">
    <source>
        <dbReference type="Proteomes" id="UP001324287"/>
    </source>
</evidence>
<name>A0ABZ1AT56_9ACTN</name>
<dbReference type="RefSeq" id="WP_324273114.1">
    <property type="nucleotide sequence ID" value="NZ_CP141261.1"/>
</dbReference>
<keyword evidence="3" id="KW-1185">Reference proteome</keyword>
<gene>
    <name evidence="2" type="ORF">U6N30_16625</name>
</gene>
<accession>A0ABZ1AT56</accession>
<dbReference type="Proteomes" id="UP001324287">
    <property type="component" value="Chromosome"/>
</dbReference>
<sequence length="48" mass="4884">MIAPGGELEQVVVAVVEAVGQEDARAGHQGGQQRSPARRASSARGRGS</sequence>
<reference evidence="2 3" key="1">
    <citation type="submission" date="2023-12" db="EMBL/GenBank/DDBJ databases">
        <title>Blastococcus brunescens sp. nov., an actonobacterium isolated from sandstone collected in sahara desert.</title>
        <authorList>
            <person name="Gtari M."/>
            <person name="Ghodhbane F."/>
        </authorList>
    </citation>
    <scope>NUCLEOTIDE SEQUENCE [LARGE SCALE GENOMIC DNA]</scope>
    <source>
        <strain evidence="2 3">BMG 8361</strain>
    </source>
</reference>
<organism evidence="2 3">
    <name type="scientific">Blastococcus brunescens</name>
    <dbReference type="NCBI Taxonomy" id="1564165"/>
    <lineage>
        <taxon>Bacteria</taxon>
        <taxon>Bacillati</taxon>
        <taxon>Actinomycetota</taxon>
        <taxon>Actinomycetes</taxon>
        <taxon>Geodermatophilales</taxon>
        <taxon>Geodermatophilaceae</taxon>
        <taxon>Blastococcus</taxon>
    </lineage>
</organism>
<feature type="compositionally biased region" description="Low complexity" evidence="1">
    <location>
        <begin position="31"/>
        <end position="48"/>
    </location>
</feature>
<protein>
    <submittedName>
        <fullName evidence="2">Uncharacterized protein</fullName>
    </submittedName>
</protein>
<dbReference type="EMBL" id="CP141261">
    <property type="protein sequence ID" value="WRL61753.1"/>
    <property type="molecule type" value="Genomic_DNA"/>
</dbReference>
<evidence type="ECO:0000313" key="2">
    <source>
        <dbReference type="EMBL" id="WRL61753.1"/>
    </source>
</evidence>
<proteinExistence type="predicted"/>
<evidence type="ECO:0000256" key="1">
    <source>
        <dbReference type="SAM" id="MobiDB-lite"/>
    </source>
</evidence>
<feature type="region of interest" description="Disordered" evidence="1">
    <location>
        <begin position="23"/>
        <end position="48"/>
    </location>
</feature>